<dbReference type="Proteomes" id="UP000266272">
    <property type="component" value="Unassembled WGS sequence"/>
</dbReference>
<feature type="compositionally biased region" description="Polar residues" evidence="1">
    <location>
        <begin position="123"/>
        <end position="141"/>
    </location>
</feature>
<gene>
    <name evidence="2" type="ORF">TARUN_1187</name>
</gene>
<dbReference type="AlphaFoldDB" id="A0A395NY44"/>
<name>A0A395NY44_TRIAR</name>
<proteinExistence type="predicted"/>
<dbReference type="OrthoDB" id="3359339at2759"/>
<dbReference type="EMBL" id="PXOA01000074">
    <property type="protein sequence ID" value="RFU81005.1"/>
    <property type="molecule type" value="Genomic_DNA"/>
</dbReference>
<protein>
    <submittedName>
        <fullName evidence="2">Uncharacterized protein</fullName>
    </submittedName>
</protein>
<sequence length="191" mass="20248">MSNPNYEEISRRAEADLNTYQAKTGAARPQGLDDAGVNSYAEKKFDSANVTYGDDLSTNRGYNKRIPPSEGGDLDARGRQATGKLYEGKGGPDDKFAESFRQEGGQNDADVVGARGSEFEGGLSSSDIASQGQAASRSNVGRNPPGVGGSQFKGSDYYNPESVPDSISAEGWVAPESVTQASRETEGYSER</sequence>
<keyword evidence="3" id="KW-1185">Reference proteome</keyword>
<feature type="region of interest" description="Disordered" evidence="1">
    <location>
        <begin position="51"/>
        <end position="191"/>
    </location>
</feature>
<evidence type="ECO:0000313" key="2">
    <source>
        <dbReference type="EMBL" id="RFU81005.1"/>
    </source>
</evidence>
<evidence type="ECO:0000256" key="1">
    <source>
        <dbReference type="SAM" id="MobiDB-lite"/>
    </source>
</evidence>
<reference evidence="2 3" key="1">
    <citation type="journal article" date="2018" name="PLoS Pathog.">
        <title>Evolution of structural diversity of trichothecenes, a family of toxins produced by plant pathogenic and entomopathogenic fungi.</title>
        <authorList>
            <person name="Proctor R.H."/>
            <person name="McCormick S.P."/>
            <person name="Kim H.S."/>
            <person name="Cardoza R.E."/>
            <person name="Stanley A.M."/>
            <person name="Lindo L."/>
            <person name="Kelly A."/>
            <person name="Brown D.W."/>
            <person name="Lee T."/>
            <person name="Vaughan M.M."/>
            <person name="Alexander N.J."/>
            <person name="Busman M."/>
            <person name="Gutierrez S."/>
        </authorList>
    </citation>
    <scope>NUCLEOTIDE SEQUENCE [LARGE SCALE GENOMIC DNA]</scope>
    <source>
        <strain evidence="2 3">IBT 40837</strain>
    </source>
</reference>
<comment type="caution">
    <text evidence="2">The sequence shown here is derived from an EMBL/GenBank/DDBJ whole genome shotgun (WGS) entry which is preliminary data.</text>
</comment>
<evidence type="ECO:0000313" key="3">
    <source>
        <dbReference type="Proteomes" id="UP000266272"/>
    </source>
</evidence>
<accession>A0A395NY44</accession>
<feature type="compositionally biased region" description="Basic and acidic residues" evidence="1">
    <location>
        <begin position="86"/>
        <end position="101"/>
    </location>
</feature>
<organism evidence="2 3">
    <name type="scientific">Trichoderma arundinaceum</name>
    <dbReference type="NCBI Taxonomy" id="490622"/>
    <lineage>
        <taxon>Eukaryota</taxon>
        <taxon>Fungi</taxon>
        <taxon>Dikarya</taxon>
        <taxon>Ascomycota</taxon>
        <taxon>Pezizomycotina</taxon>
        <taxon>Sordariomycetes</taxon>
        <taxon>Hypocreomycetidae</taxon>
        <taxon>Hypocreales</taxon>
        <taxon>Hypocreaceae</taxon>
        <taxon>Trichoderma</taxon>
    </lineage>
</organism>